<dbReference type="SUPFAM" id="SSF53850">
    <property type="entry name" value="Periplasmic binding protein-like II"/>
    <property type="match status" value="1"/>
</dbReference>
<reference evidence="4" key="1">
    <citation type="journal article" date="2019" name="Int. J. Syst. Evol. Microbiol.">
        <title>The Global Catalogue of Microorganisms (GCM) 10K type strain sequencing project: providing services to taxonomists for standard genome sequencing and annotation.</title>
        <authorList>
            <consortium name="The Broad Institute Genomics Platform"/>
            <consortium name="The Broad Institute Genome Sequencing Center for Infectious Disease"/>
            <person name="Wu L."/>
            <person name="Ma J."/>
        </authorList>
    </citation>
    <scope>NUCLEOTIDE SEQUENCE [LARGE SCALE GENOMIC DNA]</scope>
    <source>
        <strain evidence="4">CCM 8875</strain>
    </source>
</reference>
<accession>A0ABW4DWX9</accession>
<evidence type="ECO:0000313" key="3">
    <source>
        <dbReference type="EMBL" id="MFD1482274.1"/>
    </source>
</evidence>
<feature type="signal peptide" evidence="2">
    <location>
        <begin position="1"/>
        <end position="22"/>
    </location>
</feature>
<feature type="chain" id="PRO_5046400881" evidence="2">
    <location>
        <begin position="23"/>
        <end position="345"/>
    </location>
</feature>
<dbReference type="Gene3D" id="3.40.190.10">
    <property type="entry name" value="Periplasmic binding protein-like II"/>
    <property type="match status" value="2"/>
</dbReference>
<keyword evidence="1 2" id="KW-0732">Signal</keyword>
<dbReference type="PANTHER" id="PTHR30006:SF2">
    <property type="entry name" value="ABC TRANSPORTER SUBSTRATE-BINDING PROTEIN"/>
    <property type="match status" value="1"/>
</dbReference>
<dbReference type="InterPro" id="IPR006311">
    <property type="entry name" value="TAT_signal"/>
</dbReference>
<dbReference type="RefSeq" id="WP_242679683.1">
    <property type="nucleotide sequence ID" value="NZ_CBCSAJ010000047.1"/>
</dbReference>
<protein>
    <submittedName>
        <fullName evidence="3">Extracellular solute-binding protein</fullName>
    </submittedName>
</protein>
<dbReference type="Proteomes" id="UP001597302">
    <property type="component" value="Unassembled WGS sequence"/>
</dbReference>
<comment type="caution">
    <text evidence="3">The sequence shown here is derived from an EMBL/GenBank/DDBJ whole genome shotgun (WGS) entry which is preliminary data.</text>
</comment>
<sequence length="345" mass="36892">MTSMNRRTLLKGTAAATFGVLAAPAILRAQTTELVVGCAGSHSAWMEQIVLPHMKQAIGADILFEGTKSSVNLEKMASNRDRPYLSVVQMDDPVMIQAVDEGLLTPMDPGTVPNMTDLRDGAVHMDGMWANYVQPWAGIAYNSGMRDGVASWADLWSPEAQGRLIIPSLQNTEGMWTLFAAAMLGSGKPFAEAQYEIEAAFAKLEELKPNVLSTYSVMSQAFNLLEQGEISMLAGQFSSYTLPRKAEGVPVDLAAPAEGIFAQPSGICLVKGGPNPELAAAYANEMLGPDLQLQIASFSASLPANTKVDAVGLAPAGVPILSPDWAFVAANRQSWIERFDRLMAA</sequence>
<gene>
    <name evidence="3" type="ORF">ACFQ5P_13340</name>
</gene>
<dbReference type="PROSITE" id="PS51318">
    <property type="entry name" value="TAT"/>
    <property type="match status" value="1"/>
</dbReference>
<keyword evidence="4" id="KW-1185">Reference proteome</keyword>
<organism evidence="3 4">
    <name type="scientific">Paracoccus nototheniae</name>
    <dbReference type="NCBI Taxonomy" id="2489002"/>
    <lineage>
        <taxon>Bacteria</taxon>
        <taxon>Pseudomonadati</taxon>
        <taxon>Pseudomonadota</taxon>
        <taxon>Alphaproteobacteria</taxon>
        <taxon>Rhodobacterales</taxon>
        <taxon>Paracoccaceae</taxon>
        <taxon>Paracoccus</taxon>
    </lineage>
</organism>
<evidence type="ECO:0000313" key="4">
    <source>
        <dbReference type="Proteomes" id="UP001597302"/>
    </source>
</evidence>
<evidence type="ECO:0000256" key="1">
    <source>
        <dbReference type="ARBA" id="ARBA00022729"/>
    </source>
</evidence>
<evidence type="ECO:0000256" key="2">
    <source>
        <dbReference type="SAM" id="SignalP"/>
    </source>
</evidence>
<dbReference type="PANTHER" id="PTHR30006">
    <property type="entry name" value="THIAMINE-BINDING PERIPLASMIC PROTEIN-RELATED"/>
    <property type="match status" value="1"/>
</dbReference>
<dbReference type="EMBL" id="JBHTOQ010000028">
    <property type="protein sequence ID" value="MFD1482274.1"/>
    <property type="molecule type" value="Genomic_DNA"/>
</dbReference>
<dbReference type="Pfam" id="PF13343">
    <property type="entry name" value="SBP_bac_6"/>
    <property type="match status" value="1"/>
</dbReference>
<name>A0ABW4DWX9_9RHOB</name>
<proteinExistence type="predicted"/>